<dbReference type="RefSeq" id="WP_343787464.1">
    <property type="nucleotide sequence ID" value="NZ_BAAAEU010000004.1"/>
</dbReference>
<dbReference type="PANTHER" id="PTHR47506:SF7">
    <property type="entry name" value="TRANSCRIPTIONAL REGULATORY PROTEIN"/>
    <property type="match status" value="1"/>
</dbReference>
<keyword evidence="1" id="KW-0805">Transcription regulation</keyword>
<evidence type="ECO:0000259" key="5">
    <source>
        <dbReference type="PROSITE" id="PS50977"/>
    </source>
</evidence>
<dbReference type="InterPro" id="IPR009057">
    <property type="entry name" value="Homeodomain-like_sf"/>
</dbReference>
<keyword evidence="3" id="KW-0804">Transcription</keyword>
<dbReference type="Gene3D" id="1.10.10.60">
    <property type="entry name" value="Homeodomain-like"/>
    <property type="match status" value="1"/>
</dbReference>
<comment type="caution">
    <text evidence="6">The sequence shown here is derived from an EMBL/GenBank/DDBJ whole genome shotgun (WGS) entry which is preliminary data.</text>
</comment>
<evidence type="ECO:0000256" key="1">
    <source>
        <dbReference type="ARBA" id="ARBA00023015"/>
    </source>
</evidence>
<proteinExistence type="predicted"/>
<accession>A0ABN1IDF8</accession>
<dbReference type="SUPFAM" id="SSF48498">
    <property type="entry name" value="Tetracyclin repressor-like, C-terminal domain"/>
    <property type="match status" value="1"/>
</dbReference>
<evidence type="ECO:0000256" key="2">
    <source>
        <dbReference type="ARBA" id="ARBA00023125"/>
    </source>
</evidence>
<dbReference type="Pfam" id="PF00440">
    <property type="entry name" value="TetR_N"/>
    <property type="match status" value="1"/>
</dbReference>
<dbReference type="PROSITE" id="PS50977">
    <property type="entry name" value="HTH_TETR_2"/>
    <property type="match status" value="1"/>
</dbReference>
<sequence>MPYTAEHKLKTRERIVESARALFNRRGFVEVSIDEIMAHAGLTRGGFYNHFPSKEDLFVEVVGAYQHFNPAARWDGVEFDPCSGGSTFARQLINVYLSRIHLDDVDGHCPMISLPSDVAHAGPRVKEAYRKLVEGMTGVFAAGMPHANGDAQQRGLALTALCVGSMVLARTFEDHAFRDEIREAARTMALELVDGPA</sequence>
<dbReference type="EMBL" id="BAAAEU010000004">
    <property type="protein sequence ID" value="GAA0708585.1"/>
    <property type="molecule type" value="Genomic_DNA"/>
</dbReference>
<dbReference type="SUPFAM" id="SSF46689">
    <property type="entry name" value="Homeodomain-like"/>
    <property type="match status" value="1"/>
</dbReference>
<evidence type="ECO:0000313" key="6">
    <source>
        <dbReference type="EMBL" id="GAA0708585.1"/>
    </source>
</evidence>
<evidence type="ECO:0000256" key="3">
    <source>
        <dbReference type="ARBA" id="ARBA00023163"/>
    </source>
</evidence>
<dbReference type="Gene3D" id="1.10.357.10">
    <property type="entry name" value="Tetracycline Repressor, domain 2"/>
    <property type="match status" value="1"/>
</dbReference>
<dbReference type="InterPro" id="IPR001647">
    <property type="entry name" value="HTH_TetR"/>
</dbReference>
<feature type="DNA-binding region" description="H-T-H motif" evidence="4">
    <location>
        <begin position="32"/>
        <end position="51"/>
    </location>
</feature>
<dbReference type="InterPro" id="IPR036271">
    <property type="entry name" value="Tet_transcr_reg_TetR-rel_C_sf"/>
</dbReference>
<organism evidence="6 7">
    <name type="scientific">Dokdonella soli</name>
    <dbReference type="NCBI Taxonomy" id="529810"/>
    <lineage>
        <taxon>Bacteria</taxon>
        <taxon>Pseudomonadati</taxon>
        <taxon>Pseudomonadota</taxon>
        <taxon>Gammaproteobacteria</taxon>
        <taxon>Lysobacterales</taxon>
        <taxon>Rhodanobacteraceae</taxon>
        <taxon>Dokdonella</taxon>
    </lineage>
</organism>
<gene>
    <name evidence="6" type="ORF">GCM10009105_08300</name>
</gene>
<dbReference type="PRINTS" id="PR00455">
    <property type="entry name" value="HTHTETR"/>
</dbReference>
<dbReference type="Proteomes" id="UP001501523">
    <property type="component" value="Unassembled WGS sequence"/>
</dbReference>
<dbReference type="PROSITE" id="PS01081">
    <property type="entry name" value="HTH_TETR_1"/>
    <property type="match status" value="1"/>
</dbReference>
<keyword evidence="7" id="KW-1185">Reference proteome</keyword>
<name>A0ABN1IDF8_9GAMM</name>
<dbReference type="InterPro" id="IPR023772">
    <property type="entry name" value="DNA-bd_HTH_TetR-type_CS"/>
</dbReference>
<keyword evidence="2 4" id="KW-0238">DNA-binding</keyword>
<reference evidence="6 7" key="1">
    <citation type="journal article" date="2019" name="Int. J. Syst. Evol. Microbiol.">
        <title>The Global Catalogue of Microorganisms (GCM) 10K type strain sequencing project: providing services to taxonomists for standard genome sequencing and annotation.</title>
        <authorList>
            <consortium name="The Broad Institute Genomics Platform"/>
            <consortium name="The Broad Institute Genome Sequencing Center for Infectious Disease"/>
            <person name="Wu L."/>
            <person name="Ma J."/>
        </authorList>
    </citation>
    <scope>NUCLEOTIDE SEQUENCE [LARGE SCALE GENOMIC DNA]</scope>
    <source>
        <strain evidence="6 7">JCM 15421</strain>
    </source>
</reference>
<protein>
    <recommendedName>
        <fullName evidence="5">HTH tetR-type domain-containing protein</fullName>
    </recommendedName>
</protein>
<evidence type="ECO:0000256" key="4">
    <source>
        <dbReference type="PROSITE-ProRule" id="PRU00335"/>
    </source>
</evidence>
<dbReference type="PANTHER" id="PTHR47506">
    <property type="entry name" value="TRANSCRIPTIONAL REGULATORY PROTEIN"/>
    <property type="match status" value="1"/>
</dbReference>
<feature type="domain" description="HTH tetR-type" evidence="5">
    <location>
        <begin position="9"/>
        <end position="69"/>
    </location>
</feature>
<evidence type="ECO:0000313" key="7">
    <source>
        <dbReference type="Proteomes" id="UP001501523"/>
    </source>
</evidence>